<gene>
    <name evidence="1" type="ordered locus">MS1544</name>
</gene>
<dbReference type="Proteomes" id="UP000000607">
    <property type="component" value="Chromosome"/>
</dbReference>
<keyword evidence="2" id="KW-1185">Reference proteome</keyword>
<evidence type="ECO:0000313" key="1">
    <source>
        <dbReference type="EMBL" id="AAU38151.1"/>
    </source>
</evidence>
<reference evidence="1 2" key="1">
    <citation type="journal article" date="2004" name="Nat. Biotechnol.">
        <title>The genome sequence of the capnophilic rumen bacterium Mannheimia succiniciproducens.</title>
        <authorList>
            <person name="Hong S.H."/>
            <person name="Kim J.S."/>
            <person name="Lee S.Y."/>
            <person name="In Y.H."/>
            <person name="Choi S.S."/>
            <person name="Rih J.-K."/>
            <person name="Kim C.H."/>
            <person name="Jeong H."/>
            <person name="Hur C.G."/>
            <person name="Kim J.J."/>
        </authorList>
    </citation>
    <scope>NUCLEOTIDE SEQUENCE [LARGE SCALE GENOMIC DNA]</scope>
    <source>
        <strain evidence="2">KCTC 0769BP / MBEL55E</strain>
    </source>
</reference>
<sequence length="36" mass="4403">MFFHNFHNVLGKGHFVHKISLKKNRTLHKKVRSIFR</sequence>
<dbReference type="KEGG" id="msu:MS1544"/>
<dbReference type="EMBL" id="AE016827">
    <property type="protein sequence ID" value="AAU38151.1"/>
    <property type="molecule type" value="Genomic_DNA"/>
</dbReference>
<dbReference type="HOGENOM" id="CLU_3356967_0_0_6"/>
<evidence type="ECO:0000313" key="2">
    <source>
        <dbReference type="Proteomes" id="UP000000607"/>
    </source>
</evidence>
<proteinExistence type="predicted"/>
<accession>Q65SA9</accession>
<name>Q65SA9_MANSM</name>
<dbReference type="AlphaFoldDB" id="Q65SA9"/>
<protein>
    <submittedName>
        <fullName evidence="1">Uncharacterized protein</fullName>
    </submittedName>
</protein>
<organism evidence="1 2">
    <name type="scientific">Mannheimia succiniciproducens (strain KCTC 0769BP / MBEL55E)</name>
    <dbReference type="NCBI Taxonomy" id="221988"/>
    <lineage>
        <taxon>Bacteria</taxon>
        <taxon>Pseudomonadati</taxon>
        <taxon>Pseudomonadota</taxon>
        <taxon>Gammaproteobacteria</taxon>
        <taxon>Pasteurellales</taxon>
        <taxon>Pasteurellaceae</taxon>
        <taxon>Basfia</taxon>
    </lineage>
</organism>